<dbReference type="InterPro" id="IPR050478">
    <property type="entry name" value="Ethylene_sulfur-biosynth"/>
</dbReference>
<dbReference type="GO" id="GO:0006520">
    <property type="term" value="P:amino acid metabolic process"/>
    <property type="evidence" value="ECO:0007669"/>
    <property type="project" value="TreeGrafter"/>
</dbReference>
<dbReference type="InterPro" id="IPR015421">
    <property type="entry name" value="PyrdxlP-dep_Trfase_major"/>
</dbReference>
<dbReference type="InterPro" id="IPR015422">
    <property type="entry name" value="PyrdxlP-dep_Trfase_small"/>
</dbReference>
<evidence type="ECO:0000313" key="8">
    <source>
        <dbReference type="Proteomes" id="UP000288859"/>
    </source>
</evidence>
<feature type="domain" description="Aminotransferase class I/classII large" evidence="6">
    <location>
        <begin position="33"/>
        <end position="381"/>
    </location>
</feature>
<gene>
    <name evidence="7" type="ORF">B0A52_04655</name>
</gene>
<dbReference type="GO" id="GO:0008483">
    <property type="term" value="F:transaminase activity"/>
    <property type="evidence" value="ECO:0007669"/>
    <property type="project" value="UniProtKB-KW"/>
</dbReference>
<dbReference type="PRINTS" id="PR00753">
    <property type="entry name" value="ACCSYNTHASE"/>
</dbReference>
<dbReference type="PANTHER" id="PTHR43795:SF32">
    <property type="entry name" value="AMINOTRANSFERASE GLII-RELATED"/>
    <property type="match status" value="1"/>
</dbReference>
<keyword evidence="4" id="KW-0808">Transferase</keyword>
<dbReference type="EMBL" id="NAJM01000014">
    <property type="protein sequence ID" value="RVX72057.1"/>
    <property type="molecule type" value="Genomic_DNA"/>
</dbReference>
<dbReference type="CDD" id="cd00609">
    <property type="entry name" value="AAT_like"/>
    <property type="match status" value="1"/>
</dbReference>
<evidence type="ECO:0000256" key="3">
    <source>
        <dbReference type="ARBA" id="ARBA00022576"/>
    </source>
</evidence>
<dbReference type="Proteomes" id="UP000288859">
    <property type="component" value="Unassembled WGS sequence"/>
</dbReference>
<dbReference type="InterPro" id="IPR004839">
    <property type="entry name" value="Aminotransferase_I/II_large"/>
</dbReference>
<dbReference type="Pfam" id="PF00155">
    <property type="entry name" value="Aminotran_1_2"/>
    <property type="match status" value="1"/>
</dbReference>
<dbReference type="InterPro" id="IPR015424">
    <property type="entry name" value="PyrdxlP-dep_Trfase"/>
</dbReference>
<keyword evidence="3" id="KW-0032">Aminotransferase</keyword>
<dbReference type="SUPFAM" id="SSF53383">
    <property type="entry name" value="PLP-dependent transferases"/>
    <property type="match status" value="1"/>
</dbReference>
<evidence type="ECO:0000256" key="4">
    <source>
        <dbReference type="ARBA" id="ARBA00022679"/>
    </source>
</evidence>
<evidence type="ECO:0000256" key="1">
    <source>
        <dbReference type="ARBA" id="ARBA00001933"/>
    </source>
</evidence>
<name>A0A438N8G1_EXOME</name>
<sequence>MQPQMITFDLAIAENRCIQEDISAVVQDCVQKSLKSSHLSYNKNIRGDPALLDALSNIFNNSFNPSIPVLPEHIGLSAGASICLTSLIQTLCQPRDSVLIPAPYWNGFDFHVEKQAQVCAVPVIFSDLMDSFDSLAIEHALKKAVESSNTPVKALLLTNPHNPLGRCYSEDNLVMFAKFCGTHGIHLISDEVYALSTFTASSDSKSDGFVSILSIDLDQAGCDRSKVHAVWSMSKDLACSGLRLACVVSQDNAHLIQTISVTGCLQISNLATLTAWSILTAPTLPDIMSRNRNKLAECYQIMTEFLRSRQIEYIPATAGLYVFAKLLNSEEDDEAQQAQILQDAGILVGTGQSYHAPENGWFRLVFSIGPPHLLQEALARLATVLDSTGTKEELKAQSLVMKEKGKKERPLAQRRRVLLSRKGPRKLHF</sequence>
<organism evidence="7 8">
    <name type="scientific">Exophiala mesophila</name>
    <name type="common">Black yeast-like fungus</name>
    <dbReference type="NCBI Taxonomy" id="212818"/>
    <lineage>
        <taxon>Eukaryota</taxon>
        <taxon>Fungi</taxon>
        <taxon>Dikarya</taxon>
        <taxon>Ascomycota</taxon>
        <taxon>Pezizomycotina</taxon>
        <taxon>Eurotiomycetes</taxon>
        <taxon>Chaetothyriomycetidae</taxon>
        <taxon>Chaetothyriales</taxon>
        <taxon>Herpotrichiellaceae</taxon>
        <taxon>Exophiala</taxon>
    </lineage>
</organism>
<evidence type="ECO:0000256" key="5">
    <source>
        <dbReference type="ARBA" id="ARBA00022898"/>
    </source>
</evidence>
<dbReference type="PANTHER" id="PTHR43795">
    <property type="entry name" value="BIFUNCTIONAL ASPARTATE AMINOTRANSFERASE AND GLUTAMATE/ASPARTATE-PREPHENATE AMINOTRANSFERASE-RELATED"/>
    <property type="match status" value="1"/>
</dbReference>
<evidence type="ECO:0000256" key="2">
    <source>
        <dbReference type="ARBA" id="ARBA00007441"/>
    </source>
</evidence>
<dbReference type="OrthoDB" id="1077582at2759"/>
<comment type="caution">
    <text evidence="7">The sequence shown here is derived from an EMBL/GenBank/DDBJ whole genome shotgun (WGS) entry which is preliminary data.</text>
</comment>
<accession>A0A438N8G1</accession>
<comment type="cofactor">
    <cofactor evidence="1">
        <name>pyridoxal 5'-phosphate</name>
        <dbReference type="ChEBI" id="CHEBI:597326"/>
    </cofactor>
</comment>
<comment type="similarity">
    <text evidence="2">Belongs to the class-I pyridoxal-phosphate-dependent aminotransferase family.</text>
</comment>
<dbReference type="AlphaFoldDB" id="A0A438N8G1"/>
<protein>
    <recommendedName>
        <fullName evidence="6">Aminotransferase class I/classII large domain-containing protein</fullName>
    </recommendedName>
</protein>
<dbReference type="Gene3D" id="3.40.640.10">
    <property type="entry name" value="Type I PLP-dependent aspartate aminotransferase-like (Major domain)"/>
    <property type="match status" value="1"/>
</dbReference>
<dbReference type="GO" id="GO:0030170">
    <property type="term" value="F:pyridoxal phosphate binding"/>
    <property type="evidence" value="ECO:0007669"/>
    <property type="project" value="InterPro"/>
</dbReference>
<evidence type="ECO:0000259" key="6">
    <source>
        <dbReference type="Pfam" id="PF00155"/>
    </source>
</evidence>
<evidence type="ECO:0000313" key="7">
    <source>
        <dbReference type="EMBL" id="RVX72057.1"/>
    </source>
</evidence>
<proteinExistence type="inferred from homology"/>
<reference evidence="7 8" key="1">
    <citation type="submission" date="2017-03" db="EMBL/GenBank/DDBJ databases">
        <title>Genomes of endolithic fungi from Antarctica.</title>
        <authorList>
            <person name="Coleine C."/>
            <person name="Masonjones S."/>
            <person name="Stajich J.E."/>
        </authorList>
    </citation>
    <scope>NUCLEOTIDE SEQUENCE [LARGE SCALE GENOMIC DNA]</scope>
    <source>
        <strain evidence="7 8">CCFEE 6314</strain>
    </source>
</reference>
<dbReference type="Gene3D" id="3.90.1150.10">
    <property type="entry name" value="Aspartate Aminotransferase, domain 1"/>
    <property type="match status" value="1"/>
</dbReference>
<keyword evidence="5" id="KW-0663">Pyridoxal phosphate</keyword>